<dbReference type="FunFam" id="2.60.120.650:FF:000011">
    <property type="entry name" value="PHD finger protein 2"/>
    <property type="match status" value="1"/>
</dbReference>
<organism evidence="13 14">
    <name type="scientific">Cnephaeus nilssonii</name>
    <name type="common">Northern bat</name>
    <name type="synonym">Eptesicus nilssonii</name>
    <dbReference type="NCBI Taxonomy" id="3371016"/>
    <lineage>
        <taxon>Eukaryota</taxon>
        <taxon>Metazoa</taxon>
        <taxon>Chordata</taxon>
        <taxon>Craniata</taxon>
        <taxon>Vertebrata</taxon>
        <taxon>Euteleostomi</taxon>
        <taxon>Mammalia</taxon>
        <taxon>Eutheria</taxon>
        <taxon>Laurasiatheria</taxon>
        <taxon>Chiroptera</taxon>
        <taxon>Yangochiroptera</taxon>
        <taxon>Vespertilionidae</taxon>
        <taxon>Cnephaeus</taxon>
    </lineage>
</organism>
<dbReference type="Gene3D" id="2.60.120.650">
    <property type="entry name" value="Cupin"/>
    <property type="match status" value="1"/>
</dbReference>
<comment type="caution">
    <text evidence="13">The sequence shown here is derived from an EMBL/GenBank/DDBJ whole genome shotgun (WGS) entry which is preliminary data.</text>
</comment>
<accession>A0AA40HNQ9</accession>
<keyword evidence="10" id="KW-0539">Nucleus</keyword>
<feature type="compositionally biased region" description="Basic residues" evidence="11">
    <location>
        <begin position="853"/>
        <end position="863"/>
    </location>
</feature>
<evidence type="ECO:0000259" key="12">
    <source>
        <dbReference type="PROSITE" id="PS51184"/>
    </source>
</evidence>
<feature type="domain" description="JmjC" evidence="12">
    <location>
        <begin position="179"/>
        <end position="337"/>
    </location>
</feature>
<gene>
    <name evidence="13" type="ORF">QTO34_005636</name>
</gene>
<dbReference type="Pfam" id="PF02373">
    <property type="entry name" value="JmjC"/>
    <property type="match status" value="1"/>
</dbReference>
<evidence type="ECO:0000256" key="4">
    <source>
        <dbReference type="ARBA" id="ARBA00022964"/>
    </source>
</evidence>
<dbReference type="InterPro" id="IPR013083">
    <property type="entry name" value="Znf_RING/FYVE/PHD"/>
</dbReference>
<evidence type="ECO:0000313" key="14">
    <source>
        <dbReference type="Proteomes" id="UP001177744"/>
    </source>
</evidence>
<dbReference type="SMART" id="SM00558">
    <property type="entry name" value="JmjC"/>
    <property type="match status" value="1"/>
</dbReference>
<keyword evidence="8" id="KW-0010">Activator</keyword>
<dbReference type="InterPro" id="IPR050690">
    <property type="entry name" value="JHDM1_Histone_Demethylase"/>
</dbReference>
<evidence type="ECO:0000256" key="8">
    <source>
        <dbReference type="ARBA" id="ARBA00023159"/>
    </source>
</evidence>
<evidence type="ECO:0000256" key="9">
    <source>
        <dbReference type="ARBA" id="ARBA00023163"/>
    </source>
</evidence>
<comment type="subcellular location">
    <subcellularLocation>
        <location evidence="1">Nucleus</location>
        <location evidence="1">Nucleolus</location>
    </subcellularLocation>
</comment>
<dbReference type="PANTHER" id="PTHR23123">
    <property type="entry name" value="PHD/F-BOX CONTAINING PROTEIN"/>
    <property type="match status" value="1"/>
</dbReference>
<dbReference type="Proteomes" id="UP001177744">
    <property type="component" value="Unassembled WGS sequence"/>
</dbReference>
<keyword evidence="5" id="KW-0560">Oxidoreductase</keyword>
<feature type="compositionally biased region" description="Low complexity" evidence="11">
    <location>
        <begin position="864"/>
        <end position="913"/>
    </location>
</feature>
<evidence type="ECO:0000256" key="6">
    <source>
        <dbReference type="ARBA" id="ARBA00023004"/>
    </source>
</evidence>
<dbReference type="InterPro" id="IPR011011">
    <property type="entry name" value="Znf_FYVE_PHD"/>
</dbReference>
<feature type="region of interest" description="Disordered" evidence="11">
    <location>
        <begin position="607"/>
        <end position="667"/>
    </location>
</feature>
<dbReference type="Pfam" id="PF17811">
    <property type="entry name" value="JHD"/>
    <property type="match status" value="1"/>
</dbReference>
<feature type="region of interest" description="Disordered" evidence="11">
    <location>
        <begin position="727"/>
        <end position="748"/>
    </location>
</feature>
<keyword evidence="7" id="KW-0805">Transcription regulation</keyword>
<feature type="compositionally biased region" description="Basic and acidic residues" evidence="11">
    <location>
        <begin position="607"/>
        <end position="618"/>
    </location>
</feature>
<feature type="compositionally biased region" description="Basic and acidic residues" evidence="11">
    <location>
        <begin position="517"/>
        <end position="529"/>
    </location>
</feature>
<keyword evidence="14" id="KW-1185">Reference proteome</keyword>
<keyword evidence="9" id="KW-0804">Transcription</keyword>
<keyword evidence="4" id="KW-0223">Dioxygenase</keyword>
<evidence type="ECO:0000256" key="2">
    <source>
        <dbReference type="ARBA" id="ARBA00022723"/>
    </source>
</evidence>
<evidence type="ECO:0000256" key="10">
    <source>
        <dbReference type="ARBA" id="ARBA00023242"/>
    </source>
</evidence>
<evidence type="ECO:0000256" key="7">
    <source>
        <dbReference type="ARBA" id="ARBA00023015"/>
    </source>
</evidence>
<dbReference type="SUPFAM" id="SSF57903">
    <property type="entry name" value="FYVE/PHD zinc finger"/>
    <property type="match status" value="1"/>
</dbReference>
<keyword evidence="3" id="KW-0156">Chromatin regulator</keyword>
<dbReference type="GO" id="GO:0046872">
    <property type="term" value="F:metal ion binding"/>
    <property type="evidence" value="ECO:0007669"/>
    <property type="project" value="UniProtKB-KW"/>
</dbReference>
<dbReference type="GO" id="GO:0051213">
    <property type="term" value="F:dioxygenase activity"/>
    <property type="evidence" value="ECO:0007669"/>
    <property type="project" value="UniProtKB-KW"/>
</dbReference>
<feature type="compositionally biased region" description="Polar residues" evidence="11">
    <location>
        <begin position="532"/>
        <end position="546"/>
    </location>
</feature>
<dbReference type="AlphaFoldDB" id="A0AA40HNQ9"/>
<evidence type="ECO:0000256" key="1">
    <source>
        <dbReference type="ARBA" id="ARBA00004604"/>
    </source>
</evidence>
<dbReference type="GO" id="GO:0005730">
    <property type="term" value="C:nucleolus"/>
    <property type="evidence" value="ECO:0007669"/>
    <property type="project" value="UniProtKB-SubCell"/>
</dbReference>
<dbReference type="Gene3D" id="1.20.58.1360">
    <property type="match status" value="1"/>
</dbReference>
<dbReference type="PROSITE" id="PS51184">
    <property type="entry name" value="JMJC"/>
    <property type="match status" value="1"/>
</dbReference>
<feature type="compositionally biased region" description="Basic and acidic residues" evidence="11">
    <location>
        <begin position="643"/>
        <end position="663"/>
    </location>
</feature>
<dbReference type="EMBL" id="JAULJE010000015">
    <property type="protein sequence ID" value="KAK1334629.1"/>
    <property type="molecule type" value="Genomic_DNA"/>
</dbReference>
<reference evidence="13" key="1">
    <citation type="submission" date="2023-06" db="EMBL/GenBank/DDBJ databases">
        <title>Reference genome for the Northern bat (Eptesicus nilssonii), a most northern bat species.</title>
        <authorList>
            <person name="Laine V.N."/>
            <person name="Pulliainen A.T."/>
            <person name="Lilley T.M."/>
        </authorList>
    </citation>
    <scope>NUCLEOTIDE SEQUENCE</scope>
    <source>
        <strain evidence="13">BLF_Eptnil</strain>
        <tissue evidence="13">Kidney</tissue>
    </source>
</reference>
<dbReference type="Gene3D" id="3.30.40.10">
    <property type="entry name" value="Zinc/RING finger domain, C3HC4 (zinc finger)"/>
    <property type="match status" value="1"/>
</dbReference>
<keyword evidence="6" id="KW-0408">Iron</keyword>
<evidence type="ECO:0000256" key="11">
    <source>
        <dbReference type="SAM" id="MobiDB-lite"/>
    </source>
</evidence>
<dbReference type="SUPFAM" id="SSF51197">
    <property type="entry name" value="Clavaminate synthase-like"/>
    <property type="match status" value="1"/>
</dbReference>
<feature type="compositionally biased region" description="Basic and acidic residues" evidence="11">
    <location>
        <begin position="820"/>
        <end position="829"/>
    </location>
</feature>
<evidence type="ECO:0000256" key="3">
    <source>
        <dbReference type="ARBA" id="ARBA00022853"/>
    </source>
</evidence>
<evidence type="ECO:0000256" key="5">
    <source>
        <dbReference type="ARBA" id="ARBA00023002"/>
    </source>
</evidence>
<protein>
    <recommendedName>
        <fullName evidence="12">JmjC domain-containing protein</fullName>
    </recommendedName>
</protein>
<feature type="compositionally biased region" description="Basic and acidic residues" evidence="11">
    <location>
        <begin position="570"/>
        <end position="580"/>
    </location>
</feature>
<feature type="region of interest" description="Disordered" evidence="11">
    <location>
        <begin position="781"/>
        <end position="932"/>
    </location>
</feature>
<dbReference type="GO" id="GO:0006338">
    <property type="term" value="P:chromatin remodeling"/>
    <property type="evidence" value="ECO:0007669"/>
    <property type="project" value="UniProtKB-ARBA"/>
</dbReference>
<proteinExistence type="predicted"/>
<feature type="region of interest" description="Disordered" evidence="11">
    <location>
        <begin position="430"/>
        <end position="453"/>
    </location>
</feature>
<dbReference type="InterPro" id="IPR041070">
    <property type="entry name" value="JHD"/>
</dbReference>
<feature type="region of interest" description="Disordered" evidence="11">
    <location>
        <begin position="517"/>
        <end position="580"/>
    </location>
</feature>
<keyword evidence="2" id="KW-0479">Metal-binding</keyword>
<sequence length="1053" mass="115474">MELLSASDICFLHFSCVGVEEEEAPDIDIYHCPNCEKTHGKSTLKKKRTWHKHSLGQTPDVKPVQNGSQLFIKELRSRTFPSAEDVVARVPGSQLTLGYMEEHGFTEPILVPKKDGLGLAVPAPTFYVSDVENYVGPERSVDVTDVTKQKDCKMKLKEFVDYYYSTSRRRVLSLTSLEFSDTRMSSFVEPPDIVKKLSWVENYWPDDALLAKPKVTKYCLICVKDSYTDFHIDSGGASAWYQCSRVMGEKIFYLIKPASANISLYERWQSASNHSEMFFADQVDKCYKCTLKQGQTLFIPSGWIYATLTPVDCLAFAGHFLHSLSVEMQMRAYEVERRLKLGSLTQFPNFETACWYMGKHLLEAFKGSHKSGKQLPPHLVQGAKILNGAFRSWTKKQALAEHEDELPEHFKPSQLIKDLAKEIRLSELKDGGKKKGKKCRGSSSPTIPNLDLLEAHTKEALTKIEPPKKGKATKSVLSVPNKEVISTQNDVERLEIREQTKSKSEAKWKYKNSKPDSLLKMEEEQKLEKPPTSGNKDTKFSFSFSNKKLLGSKALKPQPSPGVFGALQNFKEDKPQPVRDEYEYVSDDGELKIDEFPIRRKKTAPKRDLSFLLDRKEPLPTPVTKPKLDSALYKPSDDSSDEGSLRIDTDTKPTRNAKVKKDGGGSAAGILDLLQASEEVGALDYNPNSQPPASPSTQEAIQGMLSMANLQASDSCLQTAWGAGQAKGSSLVAHGARKNGAGGKSAGKRLLKRAAKHSVDLDDYEEQDHLDACFKDSDYVYPSLESDEDSPVFKSRSKKRKASDDAPYSPTARVGPSVPRQDRPVREGTRVASIETGLAAAAAKLSQQEEQKSRKKKNSKRKLTPTATSTSTSASASTTSASSTSASTTSASTTPASATPASTSTASTSTASSQASQEGSSPEIPPEAHSSSLADHEYTVAGTFSGAQASRASQPMAPGVFLTQRRPSASSPNNTAAKAPWRRVAGVRVEHHHPVVVPGAAGCQWLGSWSSPCEKSHLASRGLCRENVKTCMRGLGDAQAPSYGDAVRPQPVP</sequence>
<evidence type="ECO:0000313" key="13">
    <source>
        <dbReference type="EMBL" id="KAK1334629.1"/>
    </source>
</evidence>
<name>A0AA40HNQ9_CNENI</name>
<dbReference type="InterPro" id="IPR003347">
    <property type="entry name" value="JmjC_dom"/>
</dbReference>